<accession>A0A7D4PRM2</accession>
<dbReference type="EMBL" id="CP054139">
    <property type="protein sequence ID" value="QKJ28328.1"/>
    <property type="molecule type" value="Genomic_DNA"/>
</dbReference>
<dbReference type="NCBIfam" id="TIGR03891">
    <property type="entry name" value="thiopep_ocin"/>
    <property type="match status" value="1"/>
</dbReference>
<evidence type="ECO:0000313" key="4">
    <source>
        <dbReference type="Proteomes" id="UP000505355"/>
    </source>
</evidence>
<evidence type="ECO:0000259" key="1">
    <source>
        <dbReference type="Pfam" id="PF04738"/>
    </source>
</evidence>
<protein>
    <submittedName>
        <fullName evidence="3">Lantibiotic dehydratase</fullName>
    </submittedName>
</protein>
<proteinExistence type="predicted"/>
<evidence type="ECO:0000313" key="3">
    <source>
        <dbReference type="EMBL" id="QKJ28328.1"/>
    </source>
</evidence>
<dbReference type="AlphaFoldDB" id="A0A7D4PRM2"/>
<gene>
    <name evidence="3" type="ORF">HQ865_00650</name>
</gene>
<name>A0A7D4PRM2_9SPHI</name>
<dbReference type="InterPro" id="IPR023809">
    <property type="entry name" value="Thiopep_bacteriocin_synth_dom"/>
</dbReference>
<evidence type="ECO:0000259" key="2">
    <source>
        <dbReference type="Pfam" id="PF14028"/>
    </source>
</evidence>
<dbReference type="Pfam" id="PF04738">
    <property type="entry name" value="Lant_dehydr_N"/>
    <property type="match status" value="1"/>
</dbReference>
<dbReference type="Pfam" id="PF14028">
    <property type="entry name" value="Lant_dehydr_C"/>
    <property type="match status" value="1"/>
</dbReference>
<dbReference type="KEGG" id="mmab:HQ865_00650"/>
<keyword evidence="4" id="KW-1185">Reference proteome</keyword>
<dbReference type="Proteomes" id="UP000505355">
    <property type="component" value="Chromosome"/>
</dbReference>
<sequence>MSYKFADHLLLRMPVKSWKQYRETHIGSLLTDPFFLAAIYVASPGFYARLARVDFNYQQLNNRELNTLKKYHNRICFRPTPFGLFSSVSLINWGSGGVMRLDTNAYKVCINPDQAYTMAISGELLNSELKDAGLFFPNPTLYRAGNEYRFVFTTLNENYKTRDYDLQSAEYSVLLKRLLRLCTSGKNKPEILQYIIEQTACQPEEAEEYFQFMAGSQLLVNHLQPNITGAEYLRRLLEKADTICPLSSRITELKSLLASLAAHQAITPGLFIGLNQKLKNSLPDHPVFDQGEQLSLILKNDGLTGSLDSNYKNTLSDALFALDRLMPQEQPKALAAFIKTFKKQFDQQCIPLLKALDPEIGVGYQARDANEKNPLLETVHIQKRPPEDSIKWTPSHRYLLDCWHKQCSDRSQVIRLGKEELIKLGAVEQSLQIQGISVLFRISGNRVIIDNAGGVNAPALLGRFTVADNNMATAARQMATEQENANPDILFAELLHLSDPHIDNINRRGRVWTNELPVTAVSLNGQDKQVQLSDLYVSVEGDKVILRSLQHNKVVIPRLTSAYNYALNKLPLFCFLADVPYQYGKTNYTLDMAQFFPGLSFYPRVEYLDSVLYLATWILKKEEIAGLEQDDDSKILAAFYKLWDRVKLPAVFSLVQGDQQLVFCCNSADDVLLFAESVKSKNQVVIKEYLQDEEDDSIISDIKGDPYVAQFNAFVYPDTEMGLTPVKTKVIATPGISRHFVLGSEWLYLKIYVPKSAISGLLLKVSALLTRTYSHGPIEKWFFIRYEDPAPHMRLRLKMAPGNLGEVLADFKKKLEKSIYQNVIREYQADTYNREVERYQAGDYELTEDLFWRSSQLVLQLLRAEKQQPEPVPGYLFALYTTRDILNVFLPGQAEQIAFTQINYQQFMLEFDDEKIAFELDKKYRELSKNINTALRDAAFYSKLNMKTSPGEFINAASALAATVKPEHYKSFLASIIHMHLNRIFIDDSRKQEMIIYYFLHKYLVSDMARKK</sequence>
<organism evidence="3 4">
    <name type="scientific">Mucilaginibacter mali</name>
    <dbReference type="NCBI Taxonomy" id="2740462"/>
    <lineage>
        <taxon>Bacteria</taxon>
        <taxon>Pseudomonadati</taxon>
        <taxon>Bacteroidota</taxon>
        <taxon>Sphingobacteriia</taxon>
        <taxon>Sphingobacteriales</taxon>
        <taxon>Sphingobacteriaceae</taxon>
        <taxon>Mucilaginibacter</taxon>
    </lineage>
</organism>
<feature type="domain" description="Thiopeptide-type bacteriocin biosynthesis" evidence="2">
    <location>
        <begin position="746"/>
        <end position="1004"/>
    </location>
</feature>
<dbReference type="RefSeq" id="WP_173413030.1">
    <property type="nucleotide sequence ID" value="NZ_CP054139.1"/>
</dbReference>
<dbReference type="InterPro" id="IPR006827">
    <property type="entry name" value="Lant_deHydtase_N"/>
</dbReference>
<feature type="domain" description="Lantibiotic dehydratase N-terminal" evidence="1">
    <location>
        <begin position="32"/>
        <end position="663"/>
    </location>
</feature>
<reference evidence="3 4" key="1">
    <citation type="submission" date="2020-05" db="EMBL/GenBank/DDBJ databases">
        <title>Mucilaginibacter mali sp. nov.</title>
        <authorList>
            <person name="Kim H.S."/>
            <person name="Lee K.C."/>
            <person name="Suh M.K."/>
            <person name="Kim J.-S."/>
            <person name="Han K.-I."/>
            <person name="Eom M.K."/>
            <person name="Shin Y.K."/>
            <person name="Lee J.-S."/>
        </authorList>
    </citation>
    <scope>NUCLEOTIDE SEQUENCE [LARGE SCALE GENOMIC DNA]</scope>
    <source>
        <strain evidence="3 4">G2-14</strain>
    </source>
</reference>